<dbReference type="AlphaFoldDB" id="A0A8J2QGD0"/>
<evidence type="ECO:0000313" key="2">
    <source>
        <dbReference type="Proteomes" id="UP000789524"/>
    </source>
</evidence>
<reference evidence="1" key="1">
    <citation type="submission" date="2021-09" db="EMBL/GenBank/DDBJ databases">
        <authorList>
            <person name="Martin H S."/>
        </authorList>
    </citation>
    <scope>NUCLEOTIDE SEQUENCE</scope>
</reference>
<keyword evidence="2" id="KW-1185">Reference proteome</keyword>
<organism evidence="1 2">
    <name type="scientific">Danaus chrysippus</name>
    <name type="common">African queen</name>
    <dbReference type="NCBI Taxonomy" id="151541"/>
    <lineage>
        <taxon>Eukaryota</taxon>
        <taxon>Metazoa</taxon>
        <taxon>Ecdysozoa</taxon>
        <taxon>Arthropoda</taxon>
        <taxon>Hexapoda</taxon>
        <taxon>Insecta</taxon>
        <taxon>Pterygota</taxon>
        <taxon>Neoptera</taxon>
        <taxon>Endopterygota</taxon>
        <taxon>Lepidoptera</taxon>
        <taxon>Glossata</taxon>
        <taxon>Ditrysia</taxon>
        <taxon>Papilionoidea</taxon>
        <taxon>Nymphalidae</taxon>
        <taxon>Danainae</taxon>
        <taxon>Danaini</taxon>
        <taxon>Danaina</taxon>
        <taxon>Danaus</taxon>
        <taxon>Anosia</taxon>
    </lineage>
</organism>
<dbReference type="OrthoDB" id="7285054at2759"/>
<protein>
    <submittedName>
        <fullName evidence="1">(African queen) hypothetical protein</fullName>
    </submittedName>
</protein>
<accession>A0A8J2QGD0</accession>
<evidence type="ECO:0000313" key="1">
    <source>
        <dbReference type="EMBL" id="CAG9562385.1"/>
    </source>
</evidence>
<dbReference type="Proteomes" id="UP000789524">
    <property type="component" value="Unassembled WGS sequence"/>
</dbReference>
<proteinExistence type="predicted"/>
<gene>
    <name evidence="1" type="ORF">DCHRY22_LOCUS3727</name>
</gene>
<comment type="caution">
    <text evidence="1">The sequence shown here is derived from an EMBL/GenBank/DDBJ whole genome shotgun (WGS) entry which is preliminary data.</text>
</comment>
<dbReference type="EMBL" id="CAKASE010000048">
    <property type="protein sequence ID" value="CAG9562385.1"/>
    <property type="molecule type" value="Genomic_DNA"/>
</dbReference>
<name>A0A8J2QGD0_9NEOP</name>
<sequence length="349" mass="40236">MALKSTSEQTSYINTNIKKRPKYPKTKVNNTKYTTARYKRIKKPIKTPNSAKIYKIRYNNKDNFVTESDAMDSYFSQYQIPQAYNFPVIVTEWNPLMSTLKVPNVYTTPVHNIPMTIIPPQIITPLCPYKCPIISPDPMLAHVVPNVVISDVIPVGCNLYSPENEPILNNVQEAIVPAVDIESYQSNYNTHEDVLATQIAEATIDESVKDAKDLVEYYLALPKDLFPNARMLAMDPNFIIDEFCKIPDITEDVSWILDLEFGIPRAPVTRAIAVYDVKFNSIHCKNTPRAIHPGFEKCHEDFKRVLLFYYDCIVSTWYNGYIIMNYDRSVENFQSWLLIPMQMFGMCWP</sequence>